<dbReference type="Gene3D" id="3.60.20.40">
    <property type="match status" value="1"/>
</dbReference>
<dbReference type="AlphaFoldDB" id="C4L7E0"/>
<organism evidence="1 2">
    <name type="scientific">Tolumonas auensis (strain DSM 9187 / NBRC 110442 / TA 4)</name>
    <dbReference type="NCBI Taxonomy" id="595494"/>
    <lineage>
        <taxon>Bacteria</taxon>
        <taxon>Pseudomonadati</taxon>
        <taxon>Pseudomonadota</taxon>
        <taxon>Gammaproteobacteria</taxon>
        <taxon>Aeromonadales</taxon>
        <taxon>Aeromonadaceae</taxon>
        <taxon>Tolumonas</taxon>
    </lineage>
</organism>
<evidence type="ECO:0000313" key="2">
    <source>
        <dbReference type="Proteomes" id="UP000009073"/>
    </source>
</evidence>
<dbReference type="Gene3D" id="1.10.246.130">
    <property type="match status" value="1"/>
</dbReference>
<dbReference type="MEROPS" id="T03.025"/>
<keyword evidence="2" id="KW-1185">Reference proteome</keyword>
<dbReference type="SUPFAM" id="SSF56235">
    <property type="entry name" value="N-terminal nucleophile aminohydrolases (Ntn hydrolases)"/>
    <property type="match status" value="1"/>
</dbReference>
<dbReference type="PANTHER" id="PTHR43881:SF5">
    <property type="entry name" value="GAMMA-GLUTAMYLTRANSPEPTIDASE"/>
    <property type="match status" value="1"/>
</dbReference>
<dbReference type="RefSeq" id="WP_015879024.1">
    <property type="nucleotide sequence ID" value="NC_012691.1"/>
</dbReference>
<reference evidence="2" key="1">
    <citation type="submission" date="2009-05" db="EMBL/GenBank/DDBJ databases">
        <title>Complete sequence of Tolumonas auensis DSM 9187.</title>
        <authorList>
            <consortium name="US DOE Joint Genome Institute"/>
            <person name="Lucas S."/>
            <person name="Copeland A."/>
            <person name="Lapidus A."/>
            <person name="Glavina del Rio T."/>
            <person name="Tice H."/>
            <person name="Bruce D."/>
            <person name="Goodwin L."/>
            <person name="Pitluck S."/>
            <person name="Chertkov O."/>
            <person name="Brettin T."/>
            <person name="Detter J.C."/>
            <person name="Han C."/>
            <person name="Larimer F."/>
            <person name="Land M."/>
            <person name="Hauser L."/>
            <person name="Kyrpides N."/>
            <person name="Mikhailova N."/>
            <person name="Spring S."/>
            <person name="Beller H."/>
        </authorList>
    </citation>
    <scope>NUCLEOTIDE SEQUENCE [LARGE SCALE GENOMIC DNA]</scope>
    <source>
        <strain evidence="2">DSM 9187 / TA4</strain>
    </source>
</reference>
<dbReference type="HOGENOM" id="CLU_014813_3_0_6"/>
<dbReference type="InterPro" id="IPR043138">
    <property type="entry name" value="GGT_lsub"/>
</dbReference>
<dbReference type="Proteomes" id="UP000009073">
    <property type="component" value="Chromosome"/>
</dbReference>
<dbReference type="InterPro" id="IPR052896">
    <property type="entry name" value="GGT-like_enzyme"/>
</dbReference>
<dbReference type="InterPro" id="IPR043137">
    <property type="entry name" value="GGT_ssub_C"/>
</dbReference>
<dbReference type="PANTHER" id="PTHR43881">
    <property type="entry name" value="GAMMA-GLUTAMYLTRANSPEPTIDASE (AFU_ORTHOLOGUE AFUA_4G13580)"/>
    <property type="match status" value="1"/>
</dbReference>
<dbReference type="EMBL" id="CP001616">
    <property type="protein sequence ID" value="ACQ93556.1"/>
    <property type="molecule type" value="Genomic_DNA"/>
</dbReference>
<dbReference type="STRING" id="595494.Tola_1957"/>
<dbReference type="Pfam" id="PF01019">
    <property type="entry name" value="G_glu_transpept"/>
    <property type="match status" value="1"/>
</dbReference>
<dbReference type="eggNOG" id="COG0405">
    <property type="taxonomic scope" value="Bacteria"/>
</dbReference>
<proteinExistence type="predicted"/>
<dbReference type="PRINTS" id="PR01210">
    <property type="entry name" value="GGTRANSPTASE"/>
</dbReference>
<evidence type="ECO:0000313" key="1">
    <source>
        <dbReference type="EMBL" id="ACQ93556.1"/>
    </source>
</evidence>
<reference evidence="1 2" key="2">
    <citation type="journal article" date="2011" name="Stand. Genomic Sci.">
        <title>Complete genome sequence of Tolumonas auensis type strain (TA 4).</title>
        <authorList>
            <person name="Chertkov O."/>
            <person name="Copeland A."/>
            <person name="Lucas S."/>
            <person name="Lapidus A."/>
            <person name="Berry K.W."/>
            <person name="Detter J.C."/>
            <person name="Del Rio T.G."/>
            <person name="Hammon N."/>
            <person name="Dalin E."/>
            <person name="Tice H."/>
            <person name="Pitluck S."/>
            <person name="Richardson P."/>
            <person name="Bruce D."/>
            <person name="Goodwin L."/>
            <person name="Han C."/>
            <person name="Tapia R."/>
            <person name="Saunders E."/>
            <person name="Schmutz J."/>
            <person name="Brettin T."/>
            <person name="Larimer F."/>
            <person name="Land M."/>
            <person name="Hauser L."/>
            <person name="Spring S."/>
            <person name="Rohde M."/>
            <person name="Kyrpides N.C."/>
            <person name="Ivanova N."/>
            <person name="Goker M."/>
            <person name="Beller H.R."/>
            <person name="Klenk H.P."/>
            <person name="Woyke T."/>
        </authorList>
    </citation>
    <scope>NUCLEOTIDE SEQUENCE [LARGE SCALE GENOMIC DNA]</scope>
    <source>
        <strain evidence="2">DSM 9187 / TA4</strain>
    </source>
</reference>
<dbReference type="InterPro" id="IPR029055">
    <property type="entry name" value="Ntn_hydrolases_N"/>
</dbReference>
<gene>
    <name evidence="1" type="ordered locus">Tola_1957</name>
</gene>
<sequence length="539" mass="57859">MKQNEMKQLAFTASHFQASEAGMQILQNGGTAIEAMVAAAAAIAVAYPHMNSLGGDGFWLIHEPGEQPVAINAAGVSAAQASAAWYQERGYVQIPSRGSAAALTVAGTVSGWQLALEISAKWQSGIGLENILHSAMHLARNGITVTESLAAASRKTVHELSQVEGFGERYLPNGDVLNVGETLRNEPLADLLQHLSVAGLDDFYRGKTADCIAAAFAKTGSPLTLADLAAYRARQVEPLSVTTSKGTFYNLPLPTQGIASLLILALFDRCFDPSLDDSTQLHLLVEATKQAFRVRNAEAQDASVATRDIGRWLQEPALQKLAAGIDLKQAAPWPNPAIPGDTIWMAARDKDGRMVSFIQSIYWEFGSGLVIPELGLLWNNRGVSFSLESGATNELKGNIQPFHTLNPALAHLNDGRVLAYGTMGGEGQPQTQAAIIWRHLYQQQSLRDAVAAPRWLLGRTWGDNSHNLKIEADMPEHILTSLQQRGHEIQPIPACSELMGHAGAISATEQGVVDLATDPRSDGAALTDFFSASLTESFN</sequence>
<dbReference type="KEGG" id="tau:Tola_1957"/>
<name>C4L7E0_TOLAT</name>
<accession>C4L7E0</accession>
<protein>
    <submittedName>
        <fullName evidence="1">Gamma-glutamyltranspeptidase</fullName>
    </submittedName>
</protein>